<dbReference type="OrthoDB" id="1915931at2759"/>
<dbReference type="AlphaFoldDB" id="A0A8K0N9H8"/>
<gene>
    <name evidence="2" type="ORF">COCNU_11G008360</name>
</gene>
<sequence>MASRLSPFANATARRERRNIGKRLNFTNISKANPRDVFCDSQEDISNPSGASENVSHKNDFHEDKVLYVNSDPIHCSGGTEDDIFSIYKPPPAYGPYKRRKIRKRSAGSEMGEVSEEAYSETVISPRILNVAVLKATASCLFGPFFDWIETWEMASRIKYLGTMFFLHNFEKAVMWFLMVMHATRSLLSILTKPVAGPVMELVELILPIWNICLDTVEWLVSTIWIVMGSSCSIIVEILQIIVWPFWLVFSAIRNYVSSLTCIIWVLWEILTAPFCLVLAMATLVVMVFINIYFLIRKI</sequence>
<dbReference type="Proteomes" id="UP000797356">
    <property type="component" value="Chromosome 11"/>
</dbReference>
<dbReference type="PANTHER" id="PTHR34553:SF4">
    <property type="entry name" value="G1_S-SPECIFIC CYCLIN-E PROTEIN"/>
    <property type="match status" value="1"/>
</dbReference>
<keyword evidence="1" id="KW-0472">Membrane</keyword>
<keyword evidence="1" id="KW-0812">Transmembrane</keyword>
<protein>
    <submittedName>
        <fullName evidence="2">Uncharacterized protein</fullName>
    </submittedName>
</protein>
<evidence type="ECO:0000313" key="2">
    <source>
        <dbReference type="EMBL" id="KAG1364009.1"/>
    </source>
</evidence>
<feature type="transmembrane region" description="Helical" evidence="1">
    <location>
        <begin position="272"/>
        <end position="296"/>
    </location>
</feature>
<feature type="transmembrane region" description="Helical" evidence="1">
    <location>
        <begin position="246"/>
        <end position="266"/>
    </location>
</feature>
<evidence type="ECO:0000256" key="1">
    <source>
        <dbReference type="SAM" id="Phobius"/>
    </source>
</evidence>
<proteinExistence type="predicted"/>
<comment type="caution">
    <text evidence="2">The sequence shown here is derived from an EMBL/GenBank/DDBJ whole genome shotgun (WGS) entry which is preliminary data.</text>
</comment>
<organism evidence="2 3">
    <name type="scientific">Cocos nucifera</name>
    <name type="common">Coconut palm</name>
    <dbReference type="NCBI Taxonomy" id="13894"/>
    <lineage>
        <taxon>Eukaryota</taxon>
        <taxon>Viridiplantae</taxon>
        <taxon>Streptophyta</taxon>
        <taxon>Embryophyta</taxon>
        <taxon>Tracheophyta</taxon>
        <taxon>Spermatophyta</taxon>
        <taxon>Magnoliopsida</taxon>
        <taxon>Liliopsida</taxon>
        <taxon>Arecaceae</taxon>
        <taxon>Arecoideae</taxon>
        <taxon>Cocoseae</taxon>
        <taxon>Attaleinae</taxon>
        <taxon>Cocos</taxon>
    </lineage>
</organism>
<keyword evidence="3" id="KW-1185">Reference proteome</keyword>
<keyword evidence="1" id="KW-1133">Transmembrane helix</keyword>
<name>A0A8K0N9H8_COCNU</name>
<dbReference type="PANTHER" id="PTHR34553">
    <property type="entry name" value="OS05G0597400 PROTEIN"/>
    <property type="match status" value="1"/>
</dbReference>
<dbReference type="EMBL" id="CM017882">
    <property type="protein sequence ID" value="KAG1364009.1"/>
    <property type="molecule type" value="Genomic_DNA"/>
</dbReference>
<reference evidence="2" key="1">
    <citation type="journal article" date="2017" name="Gigascience">
        <title>The genome draft of coconut (Cocos nucifera).</title>
        <authorList>
            <person name="Xiao Y."/>
            <person name="Xu P."/>
            <person name="Fan H."/>
            <person name="Baudouin L."/>
            <person name="Xia W."/>
            <person name="Bocs S."/>
            <person name="Xu J."/>
            <person name="Li Q."/>
            <person name="Guo A."/>
            <person name="Zhou L."/>
            <person name="Li J."/>
            <person name="Wu Y."/>
            <person name="Ma Z."/>
            <person name="Armero A."/>
            <person name="Issali A.E."/>
            <person name="Liu N."/>
            <person name="Peng M."/>
            <person name="Yang Y."/>
        </authorList>
    </citation>
    <scope>NUCLEOTIDE SEQUENCE</scope>
    <source>
        <tissue evidence="2">Spear leaf of Hainan Tall coconut</tissue>
    </source>
</reference>
<reference evidence="2" key="2">
    <citation type="submission" date="2019-07" db="EMBL/GenBank/DDBJ databases">
        <authorList>
            <person name="Yang Y."/>
            <person name="Bocs S."/>
            <person name="Baudouin L."/>
        </authorList>
    </citation>
    <scope>NUCLEOTIDE SEQUENCE</scope>
    <source>
        <tissue evidence="2">Spear leaf of Hainan Tall coconut</tissue>
    </source>
</reference>
<accession>A0A8K0N9H8</accession>
<evidence type="ECO:0000313" key="3">
    <source>
        <dbReference type="Proteomes" id="UP000797356"/>
    </source>
</evidence>
<feature type="transmembrane region" description="Helical" evidence="1">
    <location>
        <begin position="219"/>
        <end position="239"/>
    </location>
</feature>